<dbReference type="PROSITE" id="PS50928">
    <property type="entry name" value="ABC_TM1"/>
    <property type="match status" value="1"/>
</dbReference>
<dbReference type="GO" id="GO:0005886">
    <property type="term" value="C:plasma membrane"/>
    <property type="evidence" value="ECO:0007669"/>
    <property type="project" value="UniProtKB-SubCell"/>
</dbReference>
<proteinExistence type="inferred from homology"/>
<protein>
    <submittedName>
        <fullName evidence="9">Lactose transport system permease protein LacF</fullName>
    </submittedName>
</protein>
<dbReference type="SUPFAM" id="SSF161098">
    <property type="entry name" value="MetI-like"/>
    <property type="match status" value="1"/>
</dbReference>
<evidence type="ECO:0000313" key="10">
    <source>
        <dbReference type="Proteomes" id="UP000265715"/>
    </source>
</evidence>
<feature type="domain" description="ABC transmembrane type-1" evidence="8">
    <location>
        <begin position="74"/>
        <end position="291"/>
    </location>
</feature>
<dbReference type="OrthoDB" id="9809173at2"/>
<sequence>MKRSRLSLATREALWAYAFLLIPLAFFLFIRIWPAFQALWLSLYDWNADPSKRAFVGLEHYAQMAQDPLIARSLRNTLLYTLIGVPAQLVLGLGIALLLNAVTRERLRDVFRAIYFAPYVTPAVAVAWVFSWMLSANFGVVNELLRAVGLPAQDFLRNPSLALPTVTAVVVWQNLGFQVVLFLAGLQNIPRDYYEAARIDGADGRQLFRHITLPLLNPVTVFSAVIGTIAFLQLFTQVVNLSFTDQGGPLHSTLTVALYIYQVAFGRFDLGYAAAITVLLFAIILLITLVQLRLLSRRVEY</sequence>
<keyword evidence="2 7" id="KW-0813">Transport</keyword>
<feature type="transmembrane region" description="Helical" evidence="7">
    <location>
        <begin position="215"/>
        <end position="235"/>
    </location>
</feature>
<dbReference type="CDD" id="cd06261">
    <property type="entry name" value="TM_PBP2"/>
    <property type="match status" value="1"/>
</dbReference>
<comment type="caution">
    <text evidence="9">The sequence shown here is derived from an EMBL/GenBank/DDBJ whole genome shotgun (WGS) entry which is preliminary data.</text>
</comment>
<feature type="transmembrane region" description="Helical" evidence="7">
    <location>
        <begin position="12"/>
        <end position="33"/>
    </location>
</feature>
<keyword evidence="4 7" id="KW-0812">Transmembrane</keyword>
<reference evidence="9 10" key="1">
    <citation type="submission" date="2018-08" db="EMBL/GenBank/DDBJ databases">
        <title>Meiothermus terrae DSM 26712 genome sequencing project.</title>
        <authorList>
            <person name="Da Costa M.S."/>
            <person name="Albuquerque L."/>
            <person name="Raposo P."/>
            <person name="Froufe H.J.C."/>
            <person name="Barroso C.S."/>
            <person name="Egas C."/>
        </authorList>
    </citation>
    <scope>NUCLEOTIDE SEQUENCE [LARGE SCALE GENOMIC DNA]</scope>
    <source>
        <strain evidence="9 10">DSM 26712</strain>
    </source>
</reference>
<evidence type="ECO:0000256" key="6">
    <source>
        <dbReference type="ARBA" id="ARBA00023136"/>
    </source>
</evidence>
<keyword evidence="10" id="KW-1185">Reference proteome</keyword>
<dbReference type="PANTHER" id="PTHR30193:SF37">
    <property type="entry name" value="INNER MEMBRANE ABC TRANSPORTER PERMEASE PROTEIN YCJO"/>
    <property type="match status" value="1"/>
</dbReference>
<gene>
    <name evidence="9" type="primary">lacF_5</name>
    <name evidence="9" type="ORF">Mterra_02355</name>
</gene>
<evidence type="ECO:0000256" key="7">
    <source>
        <dbReference type="RuleBase" id="RU363032"/>
    </source>
</evidence>
<dbReference type="InterPro" id="IPR051393">
    <property type="entry name" value="ABC_transporter_permease"/>
</dbReference>
<comment type="similarity">
    <text evidence="7">Belongs to the binding-protein-dependent transport system permease family.</text>
</comment>
<evidence type="ECO:0000256" key="1">
    <source>
        <dbReference type="ARBA" id="ARBA00004651"/>
    </source>
</evidence>
<name>A0A399EH13_9DEIN</name>
<dbReference type="RefSeq" id="WP_119315400.1">
    <property type="nucleotide sequence ID" value="NZ_QXDL01000097.1"/>
</dbReference>
<dbReference type="EMBL" id="QXDL01000097">
    <property type="protein sequence ID" value="RIH83228.1"/>
    <property type="molecule type" value="Genomic_DNA"/>
</dbReference>
<evidence type="ECO:0000256" key="2">
    <source>
        <dbReference type="ARBA" id="ARBA00022448"/>
    </source>
</evidence>
<organism evidence="9 10">
    <name type="scientific">Calidithermus terrae</name>
    <dbReference type="NCBI Taxonomy" id="1408545"/>
    <lineage>
        <taxon>Bacteria</taxon>
        <taxon>Thermotogati</taxon>
        <taxon>Deinococcota</taxon>
        <taxon>Deinococci</taxon>
        <taxon>Thermales</taxon>
        <taxon>Thermaceae</taxon>
        <taxon>Calidithermus</taxon>
    </lineage>
</organism>
<feature type="transmembrane region" description="Helical" evidence="7">
    <location>
        <begin position="272"/>
        <end position="295"/>
    </location>
</feature>
<dbReference type="InterPro" id="IPR000515">
    <property type="entry name" value="MetI-like"/>
</dbReference>
<evidence type="ECO:0000256" key="4">
    <source>
        <dbReference type="ARBA" id="ARBA00022692"/>
    </source>
</evidence>
<dbReference type="AlphaFoldDB" id="A0A399EH13"/>
<keyword evidence="3" id="KW-1003">Cell membrane</keyword>
<accession>A0A399EH13</accession>
<evidence type="ECO:0000256" key="3">
    <source>
        <dbReference type="ARBA" id="ARBA00022475"/>
    </source>
</evidence>
<dbReference type="Proteomes" id="UP000265715">
    <property type="component" value="Unassembled WGS sequence"/>
</dbReference>
<evidence type="ECO:0000256" key="5">
    <source>
        <dbReference type="ARBA" id="ARBA00022989"/>
    </source>
</evidence>
<dbReference type="InterPro" id="IPR035906">
    <property type="entry name" value="MetI-like_sf"/>
</dbReference>
<keyword evidence="6 7" id="KW-0472">Membrane</keyword>
<evidence type="ECO:0000259" key="8">
    <source>
        <dbReference type="PROSITE" id="PS50928"/>
    </source>
</evidence>
<dbReference type="PANTHER" id="PTHR30193">
    <property type="entry name" value="ABC TRANSPORTER PERMEASE PROTEIN"/>
    <property type="match status" value="1"/>
</dbReference>
<feature type="transmembrane region" description="Helical" evidence="7">
    <location>
        <begin position="161"/>
        <end position="184"/>
    </location>
</feature>
<dbReference type="GO" id="GO:0055085">
    <property type="term" value="P:transmembrane transport"/>
    <property type="evidence" value="ECO:0007669"/>
    <property type="project" value="InterPro"/>
</dbReference>
<feature type="transmembrane region" description="Helical" evidence="7">
    <location>
        <begin position="78"/>
        <end position="102"/>
    </location>
</feature>
<comment type="subcellular location">
    <subcellularLocation>
        <location evidence="1 7">Cell membrane</location>
        <topology evidence="1 7">Multi-pass membrane protein</topology>
    </subcellularLocation>
</comment>
<keyword evidence="5 7" id="KW-1133">Transmembrane helix</keyword>
<dbReference type="Gene3D" id="1.10.3720.10">
    <property type="entry name" value="MetI-like"/>
    <property type="match status" value="1"/>
</dbReference>
<dbReference type="Pfam" id="PF00528">
    <property type="entry name" value="BPD_transp_1"/>
    <property type="match status" value="1"/>
</dbReference>
<feature type="transmembrane region" description="Helical" evidence="7">
    <location>
        <begin position="114"/>
        <end position="141"/>
    </location>
</feature>
<evidence type="ECO:0000313" key="9">
    <source>
        <dbReference type="EMBL" id="RIH83228.1"/>
    </source>
</evidence>